<dbReference type="AlphaFoldDB" id="A0A0E9W3I7"/>
<protein>
    <submittedName>
        <fullName evidence="1">Uncharacterized protein</fullName>
    </submittedName>
</protein>
<name>A0A0E9W3I7_ANGAN</name>
<dbReference type="EMBL" id="GBXM01024509">
    <property type="protein sequence ID" value="JAH84068.1"/>
    <property type="molecule type" value="Transcribed_RNA"/>
</dbReference>
<reference evidence="1" key="2">
    <citation type="journal article" date="2015" name="Fish Shellfish Immunol.">
        <title>Early steps in the European eel (Anguilla anguilla)-Vibrio vulnificus interaction in the gills: Role of the RtxA13 toxin.</title>
        <authorList>
            <person name="Callol A."/>
            <person name="Pajuelo D."/>
            <person name="Ebbesson L."/>
            <person name="Teles M."/>
            <person name="MacKenzie S."/>
            <person name="Amaro C."/>
        </authorList>
    </citation>
    <scope>NUCLEOTIDE SEQUENCE</scope>
</reference>
<organism evidence="1">
    <name type="scientific">Anguilla anguilla</name>
    <name type="common">European freshwater eel</name>
    <name type="synonym">Muraena anguilla</name>
    <dbReference type="NCBI Taxonomy" id="7936"/>
    <lineage>
        <taxon>Eukaryota</taxon>
        <taxon>Metazoa</taxon>
        <taxon>Chordata</taxon>
        <taxon>Craniata</taxon>
        <taxon>Vertebrata</taxon>
        <taxon>Euteleostomi</taxon>
        <taxon>Actinopterygii</taxon>
        <taxon>Neopterygii</taxon>
        <taxon>Teleostei</taxon>
        <taxon>Anguilliformes</taxon>
        <taxon>Anguillidae</taxon>
        <taxon>Anguilla</taxon>
    </lineage>
</organism>
<proteinExistence type="predicted"/>
<accession>A0A0E9W3I7</accession>
<evidence type="ECO:0000313" key="1">
    <source>
        <dbReference type="EMBL" id="JAH84068.1"/>
    </source>
</evidence>
<sequence>MSLVLWEDSAEILVCWIVFV</sequence>
<reference evidence="1" key="1">
    <citation type="submission" date="2014-11" db="EMBL/GenBank/DDBJ databases">
        <authorList>
            <person name="Amaro Gonzalez C."/>
        </authorList>
    </citation>
    <scope>NUCLEOTIDE SEQUENCE</scope>
</reference>